<dbReference type="AlphaFoldDB" id="A0A3A5MDT2"/>
<dbReference type="GO" id="GO:0016020">
    <property type="term" value="C:membrane"/>
    <property type="evidence" value="ECO:0007669"/>
    <property type="project" value="InterPro"/>
</dbReference>
<feature type="region of interest" description="Disordered" evidence="1">
    <location>
        <begin position="1"/>
        <end position="25"/>
    </location>
</feature>
<dbReference type="EMBL" id="QZVS01000084">
    <property type="protein sequence ID" value="RJT88280.1"/>
    <property type="molecule type" value="Genomic_DNA"/>
</dbReference>
<dbReference type="Gene3D" id="1.20.950.20">
    <property type="entry name" value="Transmembrane di-heme cytochromes, Chain C"/>
    <property type="match status" value="1"/>
</dbReference>
<dbReference type="GO" id="GO:0022904">
    <property type="term" value="P:respiratory electron transport chain"/>
    <property type="evidence" value="ECO:0007669"/>
    <property type="project" value="InterPro"/>
</dbReference>
<sequence>MQRPRDSGRTGPTAPTGPAAPGSATPPRNRWLRLLWVIPVALVVLAGIVLAARGIRSLPDVQSFLGEYPGTTTLPASAPVGIPAWLAWQHGLNAFFLFFIIRTGWQLRRSGRPTTFWKRKNDGLLRTKRPPTRIGLNVWVHLTFDALWVLNGALFYVLLFTTGQWLRLVPVTWDIVPNVLSAALQYASLDWPMENGWVNYNALQTISYFLIVFVAAPLALFTGLRLSPSWTSRRLSALFPVRVARTVHMAVMIFFVVFVIVHVFLVFTTGALRNLNHMYAAQDGDGWLGFGIFAAALVFTLVVWAAARPRVVRAIAALTGTVIHRPARQHPE</sequence>
<evidence type="ECO:0000313" key="3">
    <source>
        <dbReference type="EMBL" id="RJT88280.1"/>
    </source>
</evidence>
<feature type="compositionally biased region" description="Low complexity" evidence="1">
    <location>
        <begin position="9"/>
        <end position="25"/>
    </location>
</feature>
<organism evidence="3 4">
    <name type="scientific">Cryobacterium melibiosiphilum</name>
    <dbReference type="NCBI Taxonomy" id="995039"/>
    <lineage>
        <taxon>Bacteria</taxon>
        <taxon>Bacillati</taxon>
        <taxon>Actinomycetota</taxon>
        <taxon>Actinomycetes</taxon>
        <taxon>Micrococcales</taxon>
        <taxon>Microbacteriaceae</taxon>
        <taxon>Cryobacterium</taxon>
    </lineage>
</organism>
<keyword evidence="2" id="KW-0472">Membrane</keyword>
<evidence type="ECO:0000256" key="2">
    <source>
        <dbReference type="SAM" id="Phobius"/>
    </source>
</evidence>
<dbReference type="OrthoDB" id="9795587at2"/>
<feature type="transmembrane region" description="Helical" evidence="2">
    <location>
        <begin position="136"/>
        <end position="159"/>
    </location>
</feature>
<feature type="transmembrane region" description="Helical" evidence="2">
    <location>
        <begin position="287"/>
        <end position="307"/>
    </location>
</feature>
<dbReference type="InterPro" id="IPR016174">
    <property type="entry name" value="Di-haem_cyt_TM"/>
</dbReference>
<keyword evidence="2" id="KW-0812">Transmembrane</keyword>
<keyword evidence="4" id="KW-1185">Reference proteome</keyword>
<proteinExistence type="predicted"/>
<feature type="transmembrane region" description="Helical" evidence="2">
    <location>
        <begin position="206"/>
        <end position="226"/>
    </location>
</feature>
<evidence type="ECO:0000313" key="4">
    <source>
        <dbReference type="Proteomes" id="UP000272015"/>
    </source>
</evidence>
<comment type="caution">
    <text evidence="3">The sequence shown here is derived from an EMBL/GenBank/DDBJ whole genome shotgun (WGS) entry which is preliminary data.</text>
</comment>
<evidence type="ECO:0000256" key="1">
    <source>
        <dbReference type="SAM" id="MobiDB-lite"/>
    </source>
</evidence>
<accession>A0A3A5MDT2</accession>
<gene>
    <name evidence="3" type="ORF">D6T64_11425</name>
</gene>
<feature type="transmembrane region" description="Helical" evidence="2">
    <location>
        <begin position="82"/>
        <end position="101"/>
    </location>
</feature>
<name>A0A3A5MDT2_9MICO</name>
<dbReference type="Proteomes" id="UP000272015">
    <property type="component" value="Unassembled WGS sequence"/>
</dbReference>
<feature type="transmembrane region" description="Helical" evidence="2">
    <location>
        <begin position="34"/>
        <end position="55"/>
    </location>
</feature>
<dbReference type="SUPFAM" id="SSF81342">
    <property type="entry name" value="Transmembrane di-heme cytochromes"/>
    <property type="match status" value="1"/>
</dbReference>
<keyword evidence="2" id="KW-1133">Transmembrane helix</keyword>
<protein>
    <submittedName>
        <fullName evidence="3">Uncharacterized protein</fullName>
    </submittedName>
</protein>
<reference evidence="3 4" key="1">
    <citation type="submission" date="2018-09" db="EMBL/GenBank/DDBJ databases">
        <title>Novel species of Cryobacterium.</title>
        <authorList>
            <person name="Liu Q."/>
            <person name="Xin Y.-H."/>
        </authorList>
    </citation>
    <scope>NUCLEOTIDE SEQUENCE [LARGE SCALE GENOMIC DNA]</scope>
    <source>
        <strain evidence="3 4">Hh39</strain>
    </source>
</reference>
<feature type="transmembrane region" description="Helical" evidence="2">
    <location>
        <begin position="247"/>
        <end position="267"/>
    </location>
</feature>